<organism evidence="1">
    <name type="scientific">viral metagenome</name>
    <dbReference type="NCBI Taxonomy" id="1070528"/>
    <lineage>
        <taxon>unclassified sequences</taxon>
        <taxon>metagenomes</taxon>
        <taxon>organismal metagenomes</taxon>
    </lineage>
</organism>
<accession>A0A6C0IIR3</accession>
<sequence>MSLISYYMEYHPKTLDSDDASLFELVWAEFMRILCRKPKRNRAKRVRRYVVRYS</sequence>
<evidence type="ECO:0000313" key="1">
    <source>
        <dbReference type="EMBL" id="QHT92520.1"/>
    </source>
</evidence>
<name>A0A6C0IIR3_9ZZZZ</name>
<dbReference type="EMBL" id="MN740187">
    <property type="protein sequence ID" value="QHT92520.1"/>
    <property type="molecule type" value="Genomic_DNA"/>
</dbReference>
<proteinExistence type="predicted"/>
<dbReference type="AlphaFoldDB" id="A0A6C0IIR3"/>
<protein>
    <submittedName>
        <fullName evidence="1">Uncharacterized protein</fullName>
    </submittedName>
</protein>
<reference evidence="1" key="1">
    <citation type="journal article" date="2020" name="Nature">
        <title>Giant virus diversity and host interactions through global metagenomics.</title>
        <authorList>
            <person name="Schulz F."/>
            <person name="Roux S."/>
            <person name="Paez-Espino D."/>
            <person name="Jungbluth S."/>
            <person name="Walsh D.A."/>
            <person name="Denef V.J."/>
            <person name="McMahon K.D."/>
            <person name="Konstantinidis K.T."/>
            <person name="Eloe-Fadrosh E.A."/>
            <person name="Kyrpides N.C."/>
            <person name="Woyke T."/>
        </authorList>
    </citation>
    <scope>NUCLEOTIDE SEQUENCE</scope>
    <source>
        <strain evidence="1">GVMAG-M-3300023184-88</strain>
    </source>
</reference>